<reference evidence="1" key="1">
    <citation type="journal article" date="2015" name="Nature">
        <title>Complex archaea that bridge the gap between prokaryotes and eukaryotes.</title>
        <authorList>
            <person name="Spang A."/>
            <person name="Saw J.H."/>
            <person name="Jorgensen S.L."/>
            <person name="Zaremba-Niedzwiedzka K."/>
            <person name="Martijn J."/>
            <person name="Lind A.E."/>
            <person name="van Eijk R."/>
            <person name="Schleper C."/>
            <person name="Guy L."/>
            <person name="Ettema T.J."/>
        </authorList>
    </citation>
    <scope>NUCLEOTIDE SEQUENCE</scope>
</reference>
<sequence length="140" mass="16163">MTDTPEILSVKAVLVRLHGRGRGFKYTCQFTDGEEWIVGRFRFRYYSDSYETTWNAWARHPDGEELLIVHGFIGHGQPWLLHGEWNAELQEVLREINDACFLGEQREKQEQDERDVKKAVAAAKSKAKFNAFFKATGGKV</sequence>
<evidence type="ECO:0000313" key="1">
    <source>
        <dbReference type="EMBL" id="KKN83534.1"/>
    </source>
</evidence>
<proteinExistence type="predicted"/>
<dbReference type="AlphaFoldDB" id="A0A0F9TW30"/>
<organism evidence="1">
    <name type="scientific">marine sediment metagenome</name>
    <dbReference type="NCBI Taxonomy" id="412755"/>
    <lineage>
        <taxon>unclassified sequences</taxon>
        <taxon>metagenomes</taxon>
        <taxon>ecological metagenomes</taxon>
    </lineage>
</organism>
<gene>
    <name evidence="1" type="ORF">LCGC14_0297730</name>
</gene>
<protein>
    <submittedName>
        <fullName evidence="1">Uncharacterized protein</fullName>
    </submittedName>
</protein>
<comment type="caution">
    <text evidence="1">The sequence shown here is derived from an EMBL/GenBank/DDBJ whole genome shotgun (WGS) entry which is preliminary data.</text>
</comment>
<accession>A0A0F9TW30</accession>
<name>A0A0F9TW30_9ZZZZ</name>
<dbReference type="EMBL" id="LAZR01000183">
    <property type="protein sequence ID" value="KKN83534.1"/>
    <property type="molecule type" value="Genomic_DNA"/>
</dbReference>